<protein>
    <submittedName>
        <fullName evidence="6">ATPase component of ABC transporters with duplicated ATPase domain</fullName>
    </submittedName>
</protein>
<dbReference type="GO" id="GO:0016887">
    <property type="term" value="F:ATP hydrolysis activity"/>
    <property type="evidence" value="ECO:0007669"/>
    <property type="project" value="InterPro"/>
</dbReference>
<dbReference type="PANTHER" id="PTHR19211:SF6">
    <property type="entry name" value="BLL7188 PROTEIN"/>
    <property type="match status" value="1"/>
</dbReference>
<evidence type="ECO:0000256" key="4">
    <source>
        <dbReference type="SAM" id="Coils"/>
    </source>
</evidence>
<dbReference type="SUPFAM" id="SSF52540">
    <property type="entry name" value="P-loop containing nucleoside triphosphate hydrolases"/>
    <property type="match status" value="2"/>
</dbReference>
<keyword evidence="7" id="KW-1185">Reference proteome</keyword>
<reference evidence="6 7" key="1">
    <citation type="journal article" date="2015" name="PLoS ONE">
        <title>Rice-Infecting Pseudomonas Genomes Are Highly Accessorized and Harbor Multiple Putative Virulence Mechanisms to Cause Sheath Brown Rot.</title>
        <authorList>
            <person name="Quibod I.L."/>
            <person name="Grande G."/>
            <person name="Oreiro E.G."/>
            <person name="Borja F.N."/>
            <person name="Dossa G.S."/>
            <person name="Mauleon R."/>
            <person name="Cruz C.V."/>
            <person name="Oliva R."/>
        </authorList>
    </citation>
    <scope>NUCLEOTIDE SEQUENCE [LARGE SCALE GENOMIC DNA]</scope>
    <source>
        <strain evidence="6 7">IRRI 6609</strain>
    </source>
</reference>
<dbReference type="AlphaFoldDB" id="A0A0M9GH91"/>
<dbReference type="InterPro" id="IPR017871">
    <property type="entry name" value="ABC_transporter-like_CS"/>
</dbReference>
<organism evidence="6 7">
    <name type="scientific">Pseudomonas asplenii</name>
    <dbReference type="NCBI Taxonomy" id="53407"/>
    <lineage>
        <taxon>Bacteria</taxon>
        <taxon>Pseudomonadati</taxon>
        <taxon>Pseudomonadota</taxon>
        <taxon>Gammaproteobacteria</taxon>
        <taxon>Pseudomonadales</taxon>
        <taxon>Pseudomonadaceae</taxon>
        <taxon>Pseudomonas</taxon>
    </lineage>
</organism>
<keyword evidence="3" id="KW-0067">ATP-binding</keyword>
<feature type="domain" description="ABC transporter" evidence="5">
    <location>
        <begin position="6"/>
        <end position="236"/>
    </location>
</feature>
<dbReference type="SMART" id="SM00382">
    <property type="entry name" value="AAA"/>
    <property type="match status" value="2"/>
</dbReference>
<dbReference type="InterPro" id="IPR003439">
    <property type="entry name" value="ABC_transporter-like_ATP-bd"/>
</dbReference>
<proteinExistence type="predicted"/>
<dbReference type="GO" id="GO:0005524">
    <property type="term" value="F:ATP binding"/>
    <property type="evidence" value="ECO:0007669"/>
    <property type="project" value="UniProtKB-KW"/>
</dbReference>
<dbReference type="Proteomes" id="UP000037931">
    <property type="component" value="Unassembled WGS sequence"/>
</dbReference>
<keyword evidence="2" id="KW-0547">Nucleotide-binding</keyword>
<gene>
    <name evidence="6" type="ORF">PF66_02065</name>
</gene>
<dbReference type="FunFam" id="3.40.50.300:FF:001320">
    <property type="entry name" value="Heme ABC transporter ATP-binding protein"/>
    <property type="match status" value="1"/>
</dbReference>
<feature type="coiled-coil region" evidence="4">
    <location>
        <begin position="225"/>
        <end position="275"/>
    </location>
</feature>
<dbReference type="InterPro" id="IPR027417">
    <property type="entry name" value="P-loop_NTPase"/>
</dbReference>
<accession>A0A0M9GH91</accession>
<dbReference type="EMBL" id="JSYZ01000007">
    <property type="protein sequence ID" value="KPA91184.1"/>
    <property type="molecule type" value="Genomic_DNA"/>
</dbReference>
<dbReference type="InterPro" id="IPR050611">
    <property type="entry name" value="ABCF"/>
</dbReference>
<evidence type="ECO:0000313" key="6">
    <source>
        <dbReference type="EMBL" id="KPA91184.1"/>
    </source>
</evidence>
<evidence type="ECO:0000256" key="3">
    <source>
        <dbReference type="ARBA" id="ARBA00022840"/>
    </source>
</evidence>
<evidence type="ECO:0000256" key="2">
    <source>
        <dbReference type="ARBA" id="ARBA00022741"/>
    </source>
</evidence>
<dbReference type="PROSITE" id="PS00211">
    <property type="entry name" value="ABC_TRANSPORTER_1"/>
    <property type="match status" value="1"/>
</dbReference>
<sequence length="533" mass="58475">MTNSYLALESVSYVLADGRVLFSGLDARFDGQPTAIVGRNGVGKSVLARLLAGQLSPAEGYCRRGGKVHYLAQQLDPHASIATLLGVQELLAALERIEAGGLDTADYDQVGERWDIRQQLQAELERHDLKGLDISRPVASLSGGEAMRVALAGASLSDAQTLILDEPSNHLDRPARQALMEQLRRWPRGLIVISHDRELLEQMSRIVELSSLGLRSYGGGYSFYLQQKAVERDEAVRQLEHARLERKRTEQALRLQQARQEQRQARAERQAGQANQAPILLGCRKGISENTRGKQQAQQAAVRENLAQQVREAARAVEQEVAVVLQAPASAQFARRRVLVLDDLRLPRVQGQLSLVLHGQQRIGVVGRNGSGKSTLLKVLAGQLPTTGGDFVVNGTLAYLDQALSAVDPQRSILEQLRAVNRHSSEGELRSRLAQLGLGAECVMQPSGLLSGGERLKGALASVLYADEPPQLLLLDEPNNHLDLPSLQALESMLVQFHGALLVVSHDRRFLDRLQLTERLQAGVDGWQLQPWA</sequence>
<keyword evidence="1" id="KW-0677">Repeat</keyword>
<dbReference type="CDD" id="cd03221">
    <property type="entry name" value="ABCF_EF-3"/>
    <property type="match status" value="1"/>
</dbReference>
<name>A0A0M9GH91_9PSED</name>
<dbReference type="OrthoDB" id="9808609at2"/>
<dbReference type="Pfam" id="PF00005">
    <property type="entry name" value="ABC_tran"/>
    <property type="match status" value="2"/>
</dbReference>
<dbReference type="PANTHER" id="PTHR19211">
    <property type="entry name" value="ATP-BINDING TRANSPORT PROTEIN-RELATED"/>
    <property type="match status" value="1"/>
</dbReference>
<evidence type="ECO:0000256" key="1">
    <source>
        <dbReference type="ARBA" id="ARBA00022737"/>
    </source>
</evidence>
<comment type="caution">
    <text evidence="6">The sequence shown here is derived from an EMBL/GenBank/DDBJ whole genome shotgun (WGS) entry which is preliminary data.</text>
</comment>
<keyword evidence="4" id="KW-0175">Coiled coil</keyword>
<dbReference type="PATRIC" id="fig|50340.43.peg.5428"/>
<dbReference type="InterPro" id="IPR003593">
    <property type="entry name" value="AAA+_ATPase"/>
</dbReference>
<evidence type="ECO:0000313" key="7">
    <source>
        <dbReference type="Proteomes" id="UP000037931"/>
    </source>
</evidence>
<dbReference type="Gene3D" id="3.40.50.300">
    <property type="entry name" value="P-loop containing nucleotide triphosphate hydrolases"/>
    <property type="match status" value="2"/>
</dbReference>
<dbReference type="RefSeq" id="WP_054062588.1">
    <property type="nucleotide sequence ID" value="NZ_JSYZ01000007.1"/>
</dbReference>
<dbReference type="PROSITE" id="PS50893">
    <property type="entry name" value="ABC_TRANSPORTER_2"/>
    <property type="match status" value="1"/>
</dbReference>
<evidence type="ECO:0000259" key="5">
    <source>
        <dbReference type="PROSITE" id="PS50893"/>
    </source>
</evidence>
<dbReference type="STRING" id="50340.PF66_02065"/>